<evidence type="ECO:0000313" key="5">
    <source>
        <dbReference type="EMBL" id="QHS97617.1"/>
    </source>
</evidence>
<dbReference type="GO" id="GO:0008270">
    <property type="term" value="F:zinc ion binding"/>
    <property type="evidence" value="ECO:0007669"/>
    <property type="project" value="UniProtKB-KW"/>
</dbReference>
<keyword evidence="2" id="KW-0863">Zinc-finger</keyword>
<protein>
    <recommendedName>
        <fullName evidence="4">RING-type domain-containing protein</fullName>
    </recommendedName>
</protein>
<dbReference type="CDD" id="cd16448">
    <property type="entry name" value="RING-H2"/>
    <property type="match status" value="1"/>
</dbReference>
<evidence type="ECO:0000256" key="3">
    <source>
        <dbReference type="ARBA" id="ARBA00022833"/>
    </source>
</evidence>
<dbReference type="SMART" id="SM00249">
    <property type="entry name" value="PHD"/>
    <property type="match status" value="1"/>
</dbReference>
<keyword evidence="1" id="KW-0479">Metal-binding</keyword>
<sequence>MNCYECAICLQDIDEPVVLECARGGCASVYHAECAQRALDSLGNRCPVCRRTLSTGASPISHFWHECARDQIRARDAWKEPLGHLSATVLAMQRDLTVLQQENERRGTECQQLVVELQVAFKELHTNYENLRTDVQLLLTTHLHCTASPESQCSVPCNIFVNALCRSPLMIL</sequence>
<evidence type="ECO:0000256" key="2">
    <source>
        <dbReference type="ARBA" id="ARBA00022771"/>
    </source>
</evidence>
<dbReference type="EMBL" id="MN739301">
    <property type="protein sequence ID" value="QHS97617.1"/>
    <property type="molecule type" value="Genomic_DNA"/>
</dbReference>
<accession>A0A6C0BZ39</accession>
<dbReference type="Pfam" id="PF13639">
    <property type="entry name" value="zf-RING_2"/>
    <property type="match status" value="1"/>
</dbReference>
<keyword evidence="3" id="KW-0862">Zinc</keyword>
<dbReference type="SUPFAM" id="SSF57850">
    <property type="entry name" value="RING/U-box"/>
    <property type="match status" value="1"/>
</dbReference>
<dbReference type="PROSITE" id="PS50089">
    <property type="entry name" value="ZF_RING_2"/>
    <property type="match status" value="1"/>
</dbReference>
<dbReference type="AlphaFoldDB" id="A0A6C0BZ39"/>
<evidence type="ECO:0000256" key="1">
    <source>
        <dbReference type="ARBA" id="ARBA00022723"/>
    </source>
</evidence>
<reference evidence="5" key="1">
    <citation type="journal article" date="2020" name="Nature">
        <title>Giant virus diversity and host interactions through global metagenomics.</title>
        <authorList>
            <person name="Schulz F."/>
            <person name="Roux S."/>
            <person name="Paez-Espino D."/>
            <person name="Jungbluth S."/>
            <person name="Walsh D.A."/>
            <person name="Denef V.J."/>
            <person name="McMahon K.D."/>
            <person name="Konstantinidis K.T."/>
            <person name="Eloe-Fadrosh E.A."/>
            <person name="Kyrpides N.C."/>
            <person name="Woyke T."/>
        </authorList>
    </citation>
    <scope>NUCLEOTIDE SEQUENCE</scope>
    <source>
        <strain evidence="5">GVMAG-M-3300020182-33</strain>
    </source>
</reference>
<proteinExistence type="predicted"/>
<dbReference type="InterPro" id="IPR001841">
    <property type="entry name" value="Znf_RING"/>
</dbReference>
<feature type="domain" description="RING-type" evidence="4">
    <location>
        <begin position="6"/>
        <end position="50"/>
    </location>
</feature>
<name>A0A6C0BZ39_9ZZZZ</name>
<dbReference type="Gene3D" id="3.30.40.10">
    <property type="entry name" value="Zinc/RING finger domain, C3HC4 (zinc finger)"/>
    <property type="match status" value="1"/>
</dbReference>
<dbReference type="InterPro" id="IPR013083">
    <property type="entry name" value="Znf_RING/FYVE/PHD"/>
</dbReference>
<dbReference type="InterPro" id="IPR001965">
    <property type="entry name" value="Znf_PHD"/>
</dbReference>
<evidence type="ECO:0000259" key="4">
    <source>
        <dbReference type="PROSITE" id="PS50089"/>
    </source>
</evidence>
<organism evidence="5">
    <name type="scientific">viral metagenome</name>
    <dbReference type="NCBI Taxonomy" id="1070528"/>
    <lineage>
        <taxon>unclassified sequences</taxon>
        <taxon>metagenomes</taxon>
        <taxon>organismal metagenomes</taxon>
    </lineage>
</organism>